<dbReference type="RefSeq" id="XP_018001040.1">
    <property type="nucleotide sequence ID" value="XM_018148270.1"/>
</dbReference>
<dbReference type="EMBL" id="LFJN01000010">
    <property type="protein sequence ID" value="KPI41077.1"/>
    <property type="molecule type" value="Genomic_DNA"/>
</dbReference>
<dbReference type="Pfam" id="PF03795">
    <property type="entry name" value="YCII"/>
    <property type="match status" value="1"/>
</dbReference>
<dbReference type="VEuPathDB" id="FungiDB:AB675_7869"/>
<dbReference type="InterPro" id="IPR005545">
    <property type="entry name" value="YCII"/>
</dbReference>
<protein>
    <recommendedName>
        <fullName evidence="1">YCII-related domain-containing protein</fullName>
    </recommendedName>
</protein>
<name>A0A0N1H5L9_9EURO</name>
<evidence type="ECO:0000313" key="2">
    <source>
        <dbReference type="EMBL" id="KPI41077.1"/>
    </source>
</evidence>
<accession>A0A0N1H5L9</accession>
<dbReference type="OrthoDB" id="5519740at2759"/>
<dbReference type="PANTHER" id="PTHR33606:SF3">
    <property type="entry name" value="PROTEIN YCII"/>
    <property type="match status" value="1"/>
</dbReference>
<proteinExistence type="predicted"/>
<dbReference type="STRING" id="1664694.A0A0N1H5L9"/>
<gene>
    <name evidence="2" type="ORF">AB675_7869</name>
</gene>
<dbReference type="PANTHER" id="PTHR33606">
    <property type="entry name" value="PROTEIN YCII"/>
    <property type="match status" value="1"/>
</dbReference>
<evidence type="ECO:0000313" key="3">
    <source>
        <dbReference type="Proteomes" id="UP000038010"/>
    </source>
</evidence>
<evidence type="ECO:0000259" key="1">
    <source>
        <dbReference type="Pfam" id="PF03795"/>
    </source>
</evidence>
<feature type="domain" description="YCII-related" evidence="1">
    <location>
        <begin position="16"/>
        <end position="91"/>
    </location>
</feature>
<organism evidence="2 3">
    <name type="scientific">Cyphellophora attinorum</name>
    <dbReference type="NCBI Taxonomy" id="1664694"/>
    <lineage>
        <taxon>Eukaryota</taxon>
        <taxon>Fungi</taxon>
        <taxon>Dikarya</taxon>
        <taxon>Ascomycota</taxon>
        <taxon>Pezizomycotina</taxon>
        <taxon>Eurotiomycetes</taxon>
        <taxon>Chaetothyriomycetidae</taxon>
        <taxon>Chaetothyriales</taxon>
        <taxon>Cyphellophoraceae</taxon>
        <taxon>Cyphellophora</taxon>
    </lineage>
</organism>
<dbReference type="InterPro" id="IPR051807">
    <property type="entry name" value="Sec-metab_biosynth-assoc"/>
</dbReference>
<reference evidence="2 3" key="1">
    <citation type="submission" date="2015-06" db="EMBL/GenBank/DDBJ databases">
        <title>Draft genome of the ant-associated black yeast Phialophora attae CBS 131958.</title>
        <authorList>
            <person name="Moreno L.F."/>
            <person name="Stielow B.J."/>
            <person name="de Hoog S."/>
            <person name="Vicente V.A."/>
            <person name="Weiss V.A."/>
            <person name="de Vries M."/>
            <person name="Cruz L.M."/>
            <person name="Souza E.M."/>
        </authorList>
    </citation>
    <scope>NUCLEOTIDE SEQUENCE [LARGE SCALE GENOMIC DNA]</scope>
    <source>
        <strain evidence="2 3">CBS 131958</strain>
    </source>
</reference>
<dbReference type="AlphaFoldDB" id="A0A0N1H5L9"/>
<keyword evidence="3" id="KW-1185">Reference proteome</keyword>
<dbReference type="Proteomes" id="UP000038010">
    <property type="component" value="Unassembled WGS sequence"/>
</dbReference>
<dbReference type="InterPro" id="IPR011008">
    <property type="entry name" value="Dimeric_a/b-barrel"/>
</dbReference>
<sequence>MSSYKYEYLVTVPDHVDGGLQKRIDARPTHLKNLTPRVQSGQVVFGGAFLGSQPEEGARQIRSVMLIKANSEEEVRKIVEEDVYVQAGAWDLSKMTILPFKCAVRTPL</sequence>
<dbReference type="Gene3D" id="3.30.70.1060">
    <property type="entry name" value="Dimeric alpha+beta barrel"/>
    <property type="match status" value="1"/>
</dbReference>
<dbReference type="SUPFAM" id="SSF54909">
    <property type="entry name" value="Dimeric alpha+beta barrel"/>
    <property type="match status" value="1"/>
</dbReference>
<comment type="caution">
    <text evidence="2">The sequence shown here is derived from an EMBL/GenBank/DDBJ whole genome shotgun (WGS) entry which is preliminary data.</text>
</comment>
<dbReference type="GeneID" id="28740150"/>